<evidence type="ECO:0000313" key="4">
    <source>
        <dbReference type="Proteomes" id="UP001050691"/>
    </source>
</evidence>
<proteinExistence type="predicted"/>
<protein>
    <submittedName>
        <fullName evidence="3">Uncharacterized protein</fullName>
    </submittedName>
</protein>
<dbReference type="AlphaFoldDB" id="A0AAV5AND5"/>
<keyword evidence="2" id="KW-1133">Transmembrane helix</keyword>
<evidence type="ECO:0000256" key="2">
    <source>
        <dbReference type="SAM" id="Phobius"/>
    </source>
</evidence>
<accession>A0AAV5AND5</accession>
<gene>
    <name evidence="3" type="ORF">Clacol_009543</name>
</gene>
<name>A0AAV5AND5_9AGAM</name>
<dbReference type="EMBL" id="BPWL01000011">
    <property type="protein sequence ID" value="GJJ15267.1"/>
    <property type="molecule type" value="Genomic_DNA"/>
</dbReference>
<sequence>MISTLSYVSPPLILTFALIVNLQFYPSFDFFSHRRRRLMLSKLFFALSFIGASLAFPRALQTEQNSNMSDPNQIGTPTNQSQPTTPGVGGVFLCHHVNWMNCTYAVFPPNTCFDLNDDWNGTISSIGPDNGTLLWVYTEMNCTGNATEFVFPGSSNLMDKDINDRIVSINILPQTSTGNQTQ</sequence>
<keyword evidence="2" id="KW-0812">Transmembrane</keyword>
<dbReference type="Proteomes" id="UP001050691">
    <property type="component" value="Unassembled WGS sequence"/>
</dbReference>
<organism evidence="3 4">
    <name type="scientific">Clathrus columnatus</name>
    <dbReference type="NCBI Taxonomy" id="1419009"/>
    <lineage>
        <taxon>Eukaryota</taxon>
        <taxon>Fungi</taxon>
        <taxon>Dikarya</taxon>
        <taxon>Basidiomycota</taxon>
        <taxon>Agaricomycotina</taxon>
        <taxon>Agaricomycetes</taxon>
        <taxon>Phallomycetidae</taxon>
        <taxon>Phallales</taxon>
        <taxon>Clathraceae</taxon>
        <taxon>Clathrus</taxon>
    </lineage>
</organism>
<evidence type="ECO:0000256" key="1">
    <source>
        <dbReference type="SAM" id="MobiDB-lite"/>
    </source>
</evidence>
<keyword evidence="2" id="KW-0472">Membrane</keyword>
<reference evidence="3" key="1">
    <citation type="submission" date="2021-10" db="EMBL/GenBank/DDBJ databases">
        <title>De novo Genome Assembly of Clathrus columnatus (Basidiomycota, Fungi) Using Illumina and Nanopore Sequence Data.</title>
        <authorList>
            <person name="Ogiso-Tanaka E."/>
            <person name="Itagaki H."/>
            <person name="Hosoya T."/>
            <person name="Hosaka K."/>
        </authorList>
    </citation>
    <scope>NUCLEOTIDE SEQUENCE</scope>
    <source>
        <strain evidence="3">MO-923</strain>
    </source>
</reference>
<evidence type="ECO:0000313" key="3">
    <source>
        <dbReference type="EMBL" id="GJJ15267.1"/>
    </source>
</evidence>
<comment type="caution">
    <text evidence="3">The sequence shown here is derived from an EMBL/GenBank/DDBJ whole genome shotgun (WGS) entry which is preliminary data.</text>
</comment>
<feature type="region of interest" description="Disordered" evidence="1">
    <location>
        <begin position="64"/>
        <end position="83"/>
    </location>
</feature>
<feature type="transmembrane region" description="Helical" evidence="2">
    <location>
        <begin position="43"/>
        <end position="60"/>
    </location>
</feature>
<dbReference type="Gene3D" id="2.60.20.10">
    <property type="entry name" value="Crystallins"/>
    <property type="match status" value="1"/>
</dbReference>
<feature type="transmembrane region" description="Helical" evidence="2">
    <location>
        <begin position="12"/>
        <end position="31"/>
    </location>
</feature>
<keyword evidence="4" id="KW-1185">Reference proteome</keyword>